<sequence>MITQINKNSDTEPDLSNPILSTNNTLEKILNGLSCMISPNALNLANVGILIYDPYSLYCPLEKQIPKPKSSVSRSISLRSKSTRNLNIRNNSTSSLIKSFNYSIEKSVVDNQIMSKNFNISDKLNNSKSRNKIVSTSKRQKKKTRDVKKNKQILQDVYNVKYKQKSKSIRNISKDKISRRSLIKISQYGSLSPSKTDTRGHLTDNYQKYFLL</sequence>
<gene>
    <name evidence="2" type="ORF">SteCoe_4159</name>
</gene>
<feature type="compositionally biased region" description="Basic residues" evidence="1">
    <location>
        <begin position="138"/>
        <end position="149"/>
    </location>
</feature>
<accession>A0A1R2CVB7</accession>
<evidence type="ECO:0000313" key="2">
    <source>
        <dbReference type="EMBL" id="OMJ92944.1"/>
    </source>
</evidence>
<evidence type="ECO:0000256" key="1">
    <source>
        <dbReference type="SAM" id="MobiDB-lite"/>
    </source>
</evidence>
<dbReference type="Proteomes" id="UP000187209">
    <property type="component" value="Unassembled WGS sequence"/>
</dbReference>
<organism evidence="2 3">
    <name type="scientific">Stentor coeruleus</name>
    <dbReference type="NCBI Taxonomy" id="5963"/>
    <lineage>
        <taxon>Eukaryota</taxon>
        <taxon>Sar</taxon>
        <taxon>Alveolata</taxon>
        <taxon>Ciliophora</taxon>
        <taxon>Postciliodesmatophora</taxon>
        <taxon>Heterotrichea</taxon>
        <taxon>Heterotrichida</taxon>
        <taxon>Stentoridae</taxon>
        <taxon>Stentor</taxon>
    </lineage>
</organism>
<name>A0A1R2CVB7_9CILI</name>
<dbReference type="OrthoDB" id="325717at2759"/>
<dbReference type="AlphaFoldDB" id="A0A1R2CVB7"/>
<reference evidence="2 3" key="1">
    <citation type="submission" date="2016-11" db="EMBL/GenBank/DDBJ databases">
        <title>The macronuclear genome of Stentor coeruleus: a giant cell with tiny introns.</title>
        <authorList>
            <person name="Slabodnick M."/>
            <person name="Ruby J.G."/>
            <person name="Reiff S.B."/>
            <person name="Swart E.C."/>
            <person name="Gosai S."/>
            <person name="Prabakaran S."/>
            <person name="Witkowska E."/>
            <person name="Larue G.E."/>
            <person name="Fisher S."/>
            <person name="Freeman R.M."/>
            <person name="Gunawardena J."/>
            <person name="Chu W."/>
            <person name="Stover N.A."/>
            <person name="Gregory B.D."/>
            <person name="Nowacki M."/>
            <person name="Derisi J."/>
            <person name="Roy S.W."/>
            <person name="Marshall W.F."/>
            <person name="Sood P."/>
        </authorList>
    </citation>
    <scope>NUCLEOTIDE SEQUENCE [LARGE SCALE GENOMIC DNA]</scope>
    <source>
        <strain evidence="2">WM001</strain>
    </source>
</reference>
<keyword evidence="3" id="KW-1185">Reference proteome</keyword>
<comment type="caution">
    <text evidence="2">The sequence shown here is derived from an EMBL/GenBank/DDBJ whole genome shotgun (WGS) entry which is preliminary data.</text>
</comment>
<evidence type="ECO:0000313" key="3">
    <source>
        <dbReference type="Proteomes" id="UP000187209"/>
    </source>
</evidence>
<dbReference type="EMBL" id="MPUH01000051">
    <property type="protein sequence ID" value="OMJ92944.1"/>
    <property type="molecule type" value="Genomic_DNA"/>
</dbReference>
<protein>
    <submittedName>
        <fullName evidence="2">Uncharacterized protein</fullName>
    </submittedName>
</protein>
<feature type="region of interest" description="Disordered" evidence="1">
    <location>
        <begin position="129"/>
        <end position="149"/>
    </location>
</feature>
<proteinExistence type="predicted"/>